<reference evidence="3" key="1">
    <citation type="journal article" date="2016" name="Environ. Microbiol.">
        <title>The complete genome of a viable archaeum isolated from 123-million-year-old rock salt.</title>
        <authorList>
            <person name="Jaakkola S.T."/>
            <person name="Pfeiffer F."/>
            <person name="Ravantti J.J."/>
            <person name="Guo Q."/>
            <person name="Liu Y."/>
            <person name="Chen X."/>
            <person name="Ma H."/>
            <person name="Yang C."/>
            <person name="Oksanen H.M."/>
            <person name="Bamford D.H."/>
        </authorList>
    </citation>
    <scope>NUCLEOTIDE SEQUENCE</scope>
    <source>
        <strain evidence="3">JI20-1</strain>
        <plasmid evidence="3">Plasmid pSTJ001</plasmid>
    </source>
</reference>
<dbReference type="InterPro" id="IPR011991">
    <property type="entry name" value="ArsR-like_HTH"/>
</dbReference>
<dbReference type="InterPro" id="IPR057527">
    <property type="entry name" value="HVO_A0261-like_N"/>
</dbReference>
<protein>
    <submittedName>
        <fullName evidence="2">HTH domain protein</fullName>
    </submittedName>
</protein>
<gene>
    <name evidence="2" type="ORF">HHUB_4113</name>
</gene>
<dbReference type="KEGG" id="hhb:Hhub_4113"/>
<geneLocation type="plasmid" evidence="3">
    <name>pSTJ001</name>
</geneLocation>
<dbReference type="CDD" id="cd00090">
    <property type="entry name" value="HTH_ARSR"/>
    <property type="match status" value="1"/>
</dbReference>
<evidence type="ECO:0000259" key="1">
    <source>
        <dbReference type="Pfam" id="PF25213"/>
    </source>
</evidence>
<feature type="domain" description="HVO-A0261-like N-terminal" evidence="1">
    <location>
        <begin position="12"/>
        <end position="94"/>
    </location>
</feature>
<dbReference type="AlphaFoldDB" id="A0A0U5H893"/>
<evidence type="ECO:0000313" key="2">
    <source>
        <dbReference type="EMBL" id="CQH63536.1"/>
    </source>
</evidence>
<name>A0A0U5H893_9EURY</name>
<dbReference type="GeneID" id="26660460"/>
<dbReference type="RefSeq" id="WP_059058507.1">
    <property type="nucleotide sequence ID" value="NZ_CEML01000004.1"/>
</dbReference>
<dbReference type="InterPro" id="IPR036388">
    <property type="entry name" value="WH-like_DNA-bd_sf"/>
</dbReference>
<dbReference type="OrthoDB" id="74749at2157"/>
<keyword evidence="3" id="KW-1185">Reference proteome</keyword>
<evidence type="ECO:0000313" key="3">
    <source>
        <dbReference type="Proteomes" id="UP000066737"/>
    </source>
</evidence>
<dbReference type="Pfam" id="PF25213">
    <property type="entry name" value="HVO_A0261_N"/>
    <property type="match status" value="1"/>
</dbReference>
<proteinExistence type="predicted"/>
<accession>A0A0U5H893</accession>
<dbReference type="Proteomes" id="UP000066737">
    <property type="component" value="Plasmid pSTJ001"/>
</dbReference>
<organism evidence="2 3">
    <name type="scientific">Halobacterium hubeiense</name>
    <dbReference type="NCBI Taxonomy" id="1407499"/>
    <lineage>
        <taxon>Archaea</taxon>
        <taxon>Methanobacteriati</taxon>
        <taxon>Methanobacteriota</taxon>
        <taxon>Stenosarchaea group</taxon>
        <taxon>Halobacteria</taxon>
        <taxon>Halobacteriales</taxon>
        <taxon>Halobacteriaceae</taxon>
        <taxon>Halobacterium</taxon>
    </lineage>
</organism>
<dbReference type="EMBL" id="LN831303">
    <property type="protein sequence ID" value="CQH63536.1"/>
    <property type="molecule type" value="Genomic_DNA"/>
</dbReference>
<dbReference type="InterPro" id="IPR036390">
    <property type="entry name" value="WH_DNA-bd_sf"/>
</dbReference>
<sequence>MSDSHTTNIDWDTLGFVAASDYRRAVITALDNDGPATPTTLGERTGLAITHVSRTLTELRERDVVELLVPEERSKGRFYGLTDAGESVAAEVTSHE</sequence>
<dbReference type="Gene3D" id="1.10.10.10">
    <property type="entry name" value="Winged helix-like DNA-binding domain superfamily/Winged helix DNA-binding domain"/>
    <property type="match status" value="1"/>
</dbReference>
<dbReference type="SUPFAM" id="SSF46785">
    <property type="entry name" value="Winged helix' DNA-binding domain"/>
    <property type="match status" value="1"/>
</dbReference>